<dbReference type="OrthoDB" id="7925769at2759"/>
<comment type="caution">
    <text evidence="1">The sequence shown here is derived from an EMBL/GenBank/DDBJ whole genome shotgun (WGS) entry which is preliminary data.</text>
</comment>
<organism evidence="1 2">
    <name type="scientific">Ignelater luminosus</name>
    <name type="common">Cucubano</name>
    <name type="synonym">Pyrophorus luminosus</name>
    <dbReference type="NCBI Taxonomy" id="2038154"/>
    <lineage>
        <taxon>Eukaryota</taxon>
        <taxon>Metazoa</taxon>
        <taxon>Ecdysozoa</taxon>
        <taxon>Arthropoda</taxon>
        <taxon>Hexapoda</taxon>
        <taxon>Insecta</taxon>
        <taxon>Pterygota</taxon>
        <taxon>Neoptera</taxon>
        <taxon>Endopterygota</taxon>
        <taxon>Coleoptera</taxon>
        <taxon>Polyphaga</taxon>
        <taxon>Elateriformia</taxon>
        <taxon>Elateroidea</taxon>
        <taxon>Elateridae</taxon>
        <taxon>Agrypninae</taxon>
        <taxon>Pyrophorini</taxon>
        <taxon>Ignelater</taxon>
    </lineage>
</organism>
<dbReference type="EMBL" id="VTPC01090683">
    <property type="protein sequence ID" value="KAF2881923.1"/>
    <property type="molecule type" value="Genomic_DNA"/>
</dbReference>
<gene>
    <name evidence="1" type="ORF">ILUMI_24253</name>
</gene>
<reference evidence="1" key="1">
    <citation type="submission" date="2019-08" db="EMBL/GenBank/DDBJ databases">
        <title>The genome of the North American firefly Photinus pyralis.</title>
        <authorList>
            <consortium name="Photinus pyralis genome working group"/>
            <person name="Fallon T.R."/>
            <person name="Sander Lower S.E."/>
            <person name="Weng J.-K."/>
        </authorList>
    </citation>
    <scope>NUCLEOTIDE SEQUENCE</scope>
    <source>
        <strain evidence="1">TRF0915ILg1</strain>
        <tissue evidence="1">Whole body</tissue>
    </source>
</reference>
<name>A0A8K0G128_IGNLU</name>
<dbReference type="Proteomes" id="UP000801492">
    <property type="component" value="Unassembled WGS sequence"/>
</dbReference>
<evidence type="ECO:0000313" key="1">
    <source>
        <dbReference type="EMBL" id="KAF2881923.1"/>
    </source>
</evidence>
<dbReference type="InterPro" id="IPR010512">
    <property type="entry name" value="DUF1091"/>
</dbReference>
<sequence length="170" mass="19670">MGFGYSGQCRNFVGCPKEEEKFYSLCNFVPDWSKLPPLIPNGRYKIEIQGVYNSIEVWLMALYGEVIVQAFKFASNEYREFPLRFLINLCDLYAKDAMGIGRSGECRNFSGCPREEKKFYTLCNFVPDMSKLPPLIANGRYKIELQAIYNSIEMWIIAFYGEVTRSILTK</sequence>
<dbReference type="Pfam" id="PF06477">
    <property type="entry name" value="DUF1091"/>
    <property type="match status" value="1"/>
</dbReference>
<dbReference type="AlphaFoldDB" id="A0A8K0G128"/>
<proteinExistence type="predicted"/>
<evidence type="ECO:0000313" key="2">
    <source>
        <dbReference type="Proteomes" id="UP000801492"/>
    </source>
</evidence>
<protein>
    <submittedName>
        <fullName evidence="1">Uncharacterized protein</fullName>
    </submittedName>
</protein>
<keyword evidence="2" id="KW-1185">Reference proteome</keyword>
<accession>A0A8K0G128</accession>